<keyword evidence="6" id="KW-1185">Reference proteome</keyword>
<feature type="signal peptide" evidence="3">
    <location>
        <begin position="1"/>
        <end position="19"/>
    </location>
</feature>
<evidence type="ECO:0000256" key="2">
    <source>
        <dbReference type="PROSITE-ProRule" id="PRU00059"/>
    </source>
</evidence>
<evidence type="ECO:0000256" key="1">
    <source>
        <dbReference type="ARBA" id="ARBA00023157"/>
    </source>
</evidence>
<name>A0ABN7SY85_OIKDI</name>
<sequence length="578" mass="67233">MKFFFIFIIFVFGEREVRADDFYDCGFLTEFNEDLKTVEISSPVDPLSAVSNSSLGTYPRNAYCEWIFLDQCADGFHIQTLRFDINGARYCQDDKLHISNAHRSFNSTFCNQDFEYDYDGKITLASLLNETVGGNLEALDAPIFVPGDQLKIVFESDHWGEMNEGFHLLVTPERKDVDCKHAEIEPVCVWPYKEDDESVIMEAWNIGSQDKFTPYSIFSDIFEKEDGVDDLHFRRGCAERCRDTPGCFKFKFNGPNTCQLRGHKIDNRDYESFALTGKDCSEPPQLLWRDFKTESIVYCLFYHAGDANKFKNKLIKNNGVFLKWNVSDAGKRRRMSKKWTFEVATDRESSKGTWYKFESVVYYRTYLVGIESSASERQKKQGMDEAEQLFFLTTQVIQNFIDNLWIGSKTEVLKTEVPKLTVDELSHFPDKLDLVENSPSEEMINSFSKLEDIFKTKPEKEKNKKKAKKMEQFKKIIDKFSWMFENSSSPCENSALSVFGTKEWKSPKISTENICESFVALMDSTVAFYDNHVCLDQINFDRKSKRRNKNIKSDVKRSKKIFNRFLETLECTERLSIN</sequence>
<evidence type="ECO:0000259" key="4">
    <source>
        <dbReference type="PROSITE" id="PS01180"/>
    </source>
</evidence>
<dbReference type="PROSITE" id="PS01180">
    <property type="entry name" value="CUB"/>
    <property type="match status" value="1"/>
</dbReference>
<keyword evidence="1" id="KW-1015">Disulfide bond</keyword>
<gene>
    <name evidence="5" type="ORF">OKIOD_LOCUS13493</name>
</gene>
<feature type="domain" description="CUB" evidence="4">
    <location>
        <begin position="25"/>
        <end position="173"/>
    </location>
</feature>
<dbReference type="InterPro" id="IPR000859">
    <property type="entry name" value="CUB_dom"/>
</dbReference>
<evidence type="ECO:0000313" key="6">
    <source>
        <dbReference type="Proteomes" id="UP001158576"/>
    </source>
</evidence>
<comment type="caution">
    <text evidence="2">Lacks conserved residue(s) required for the propagation of feature annotation.</text>
</comment>
<organism evidence="5 6">
    <name type="scientific">Oikopleura dioica</name>
    <name type="common">Tunicate</name>
    <dbReference type="NCBI Taxonomy" id="34765"/>
    <lineage>
        <taxon>Eukaryota</taxon>
        <taxon>Metazoa</taxon>
        <taxon>Chordata</taxon>
        <taxon>Tunicata</taxon>
        <taxon>Appendicularia</taxon>
        <taxon>Copelata</taxon>
        <taxon>Oikopleuridae</taxon>
        <taxon>Oikopleura</taxon>
    </lineage>
</organism>
<dbReference type="SUPFAM" id="SSF49854">
    <property type="entry name" value="Spermadhesin, CUB domain"/>
    <property type="match status" value="1"/>
</dbReference>
<protein>
    <submittedName>
        <fullName evidence="5">Oidioi.mRNA.OKI2018_I69.chr2.g4728.t1.cds</fullName>
    </submittedName>
</protein>
<dbReference type="InterPro" id="IPR035914">
    <property type="entry name" value="Sperma_CUB_dom_sf"/>
</dbReference>
<feature type="chain" id="PRO_5046451596" evidence="3">
    <location>
        <begin position="20"/>
        <end position="578"/>
    </location>
</feature>
<accession>A0ABN7SY85</accession>
<keyword evidence="3" id="KW-0732">Signal</keyword>
<proteinExistence type="predicted"/>
<dbReference type="EMBL" id="OU015567">
    <property type="protein sequence ID" value="CAG5110315.1"/>
    <property type="molecule type" value="Genomic_DNA"/>
</dbReference>
<evidence type="ECO:0000313" key="5">
    <source>
        <dbReference type="EMBL" id="CAG5110315.1"/>
    </source>
</evidence>
<dbReference type="Proteomes" id="UP001158576">
    <property type="component" value="Chromosome 2"/>
</dbReference>
<dbReference type="Gene3D" id="2.60.120.290">
    <property type="entry name" value="Spermadhesin, CUB domain"/>
    <property type="match status" value="1"/>
</dbReference>
<reference evidence="5 6" key="1">
    <citation type="submission" date="2021-04" db="EMBL/GenBank/DDBJ databases">
        <authorList>
            <person name="Bliznina A."/>
        </authorList>
    </citation>
    <scope>NUCLEOTIDE SEQUENCE [LARGE SCALE GENOMIC DNA]</scope>
</reference>
<evidence type="ECO:0000256" key="3">
    <source>
        <dbReference type="SAM" id="SignalP"/>
    </source>
</evidence>